<evidence type="ECO:0000313" key="5">
    <source>
        <dbReference type="Proteomes" id="UP000294721"/>
    </source>
</evidence>
<name>A0AAE9KI49_9NEIS</name>
<reference evidence="3 5" key="1">
    <citation type="submission" date="2019-03" db="EMBL/GenBank/DDBJ databases">
        <title>Genomic Encyclopedia of Type Strains, Phase IV (KMG-IV): sequencing the most valuable type-strain genomes for metagenomic binning, comparative biology and taxonomic classification.</title>
        <authorList>
            <person name="Goeker M."/>
        </authorList>
    </citation>
    <scope>NUCLEOTIDE SEQUENCE [LARGE SCALE GENOMIC DNA]</scope>
    <source>
        <strain evidence="3 5">DSM 17474</strain>
    </source>
</reference>
<dbReference type="EMBL" id="SLXE01000001">
    <property type="protein sequence ID" value="TCP10351.1"/>
    <property type="molecule type" value="Genomic_DNA"/>
</dbReference>
<sequence>MAKNTADSGGIGKALKKYLITGILVWLPIAVTLWVITYIVSASDQLINLLPEHWQPMHLIGFNIPGLGVIVAVLVLFVTGLFGANVLGRRIIAAWDALLGRIPVVKSIYSSVKKVSESLLSDSRQSFKTPVLVPFPQPDIWTLAFVSGNIPDNIRQSLPEGGEYLSVYVPTTPNPTGGYYIMVRKSDVRTLDMSVDDALKYVISLGMVLPEVPKHLQHSLFESMPSESSGNADEKPSDGLK</sequence>
<dbReference type="Proteomes" id="UP000294721">
    <property type="component" value="Unassembled WGS sequence"/>
</dbReference>
<evidence type="ECO:0000256" key="2">
    <source>
        <dbReference type="SAM" id="Phobius"/>
    </source>
</evidence>
<protein>
    <submittedName>
        <fullName evidence="4">DUF502 domain-containing protein</fullName>
    </submittedName>
    <submittedName>
        <fullName evidence="3">Membrane protein</fullName>
    </submittedName>
</protein>
<feature type="compositionally biased region" description="Basic and acidic residues" evidence="1">
    <location>
        <begin position="232"/>
        <end position="241"/>
    </location>
</feature>
<dbReference type="PANTHER" id="PTHR31876:SF26">
    <property type="entry name" value="PROTEIN LIKE COV 2"/>
    <property type="match status" value="1"/>
</dbReference>
<evidence type="ECO:0000313" key="6">
    <source>
        <dbReference type="Proteomes" id="UP000829756"/>
    </source>
</evidence>
<organism evidence="4 6">
    <name type="scientific">Uruburuella suis</name>
    <dbReference type="NCBI Taxonomy" id="252130"/>
    <lineage>
        <taxon>Bacteria</taxon>
        <taxon>Pseudomonadati</taxon>
        <taxon>Pseudomonadota</taxon>
        <taxon>Betaproteobacteria</taxon>
        <taxon>Neisseriales</taxon>
        <taxon>Neisseriaceae</taxon>
        <taxon>Uruburuella</taxon>
    </lineage>
</organism>
<dbReference type="InterPro" id="IPR007462">
    <property type="entry name" value="COV1-like"/>
</dbReference>
<dbReference type="RefSeq" id="WP_132951935.1">
    <property type="nucleotide sequence ID" value="NZ_CP091507.1"/>
</dbReference>
<feature type="region of interest" description="Disordered" evidence="1">
    <location>
        <begin position="222"/>
        <end position="241"/>
    </location>
</feature>
<gene>
    <name evidence="3" type="ORF">EV680_10116</name>
    <name evidence="4" type="ORF">LVJ78_09220</name>
</gene>
<keyword evidence="2" id="KW-1133">Transmembrane helix</keyword>
<keyword evidence="5" id="KW-1185">Reference proteome</keyword>
<evidence type="ECO:0000313" key="4">
    <source>
        <dbReference type="EMBL" id="UOO78873.1"/>
    </source>
</evidence>
<dbReference type="KEGG" id="usu:LVJ78_09220"/>
<dbReference type="Pfam" id="PF04367">
    <property type="entry name" value="DUF502"/>
    <property type="match status" value="1"/>
</dbReference>
<dbReference type="Proteomes" id="UP000829756">
    <property type="component" value="Chromosome"/>
</dbReference>
<dbReference type="AlphaFoldDB" id="A0AAE9KI49"/>
<feature type="transmembrane region" description="Helical" evidence="2">
    <location>
        <begin position="18"/>
        <end position="40"/>
    </location>
</feature>
<proteinExistence type="predicted"/>
<accession>A0AAE9KI49</accession>
<feature type="transmembrane region" description="Helical" evidence="2">
    <location>
        <begin position="60"/>
        <end position="82"/>
    </location>
</feature>
<evidence type="ECO:0000313" key="3">
    <source>
        <dbReference type="EMBL" id="TCP10351.1"/>
    </source>
</evidence>
<keyword evidence="2" id="KW-0472">Membrane</keyword>
<reference evidence="4" key="2">
    <citation type="submission" date="2021-12" db="EMBL/GenBank/DDBJ databases">
        <authorList>
            <person name="Veyrier F.J."/>
        </authorList>
    </citation>
    <scope>NUCLEOTIDE SEQUENCE</scope>
    <source>
        <strain evidence="4">1258/02</strain>
    </source>
</reference>
<reference evidence="4" key="3">
    <citation type="journal article" date="2022" name="Res Sq">
        <title>Evolution of multicellular longitudinally dividing oral cavity symbionts (Neisseriaceae).</title>
        <authorList>
            <person name="Nyongesa S."/>
            <person name="Weber P."/>
            <person name="Bernet E."/>
            <person name="Pullido F."/>
            <person name="Nieckarz M."/>
            <person name="Delaby M."/>
            <person name="Nieves C."/>
            <person name="Viehboeck T."/>
            <person name="Krause N."/>
            <person name="Rivera-Millot A."/>
            <person name="Nakamura A."/>
            <person name="Vischer N."/>
            <person name="VanNieuwenhze M."/>
            <person name="Brun Y."/>
            <person name="Cava F."/>
            <person name="Bulgheresi S."/>
            <person name="Veyrier F."/>
        </authorList>
    </citation>
    <scope>NUCLEOTIDE SEQUENCE</scope>
    <source>
        <strain evidence="4">1258/02</strain>
    </source>
</reference>
<keyword evidence="2" id="KW-0812">Transmembrane</keyword>
<dbReference type="EMBL" id="CP091507">
    <property type="protein sequence ID" value="UOO78873.1"/>
    <property type="molecule type" value="Genomic_DNA"/>
</dbReference>
<evidence type="ECO:0000256" key="1">
    <source>
        <dbReference type="SAM" id="MobiDB-lite"/>
    </source>
</evidence>
<dbReference type="PANTHER" id="PTHR31876">
    <property type="entry name" value="COV-LIKE PROTEIN 1"/>
    <property type="match status" value="1"/>
</dbReference>